<feature type="compositionally biased region" description="Low complexity" evidence="1">
    <location>
        <begin position="106"/>
        <end position="123"/>
    </location>
</feature>
<dbReference type="Proteomes" id="UP000077202">
    <property type="component" value="Unassembled WGS sequence"/>
</dbReference>
<feature type="compositionally biased region" description="Low complexity" evidence="1">
    <location>
        <begin position="214"/>
        <end position="256"/>
    </location>
</feature>
<evidence type="ECO:0000313" key="3">
    <source>
        <dbReference type="Proteomes" id="UP000077202"/>
    </source>
</evidence>
<reference evidence="2" key="1">
    <citation type="submission" date="2016-03" db="EMBL/GenBank/DDBJ databases">
        <title>Mechanisms controlling the formation of the plant cell surface in tip-growing cells are functionally conserved among land plants.</title>
        <authorList>
            <person name="Honkanen S."/>
            <person name="Jones V.A."/>
            <person name="Morieri G."/>
            <person name="Champion C."/>
            <person name="Hetherington A.J."/>
            <person name="Kelly S."/>
            <person name="Saint-Marcoux D."/>
            <person name="Proust H."/>
            <person name="Prescott H."/>
            <person name="Dolan L."/>
        </authorList>
    </citation>
    <scope>NUCLEOTIDE SEQUENCE [LARGE SCALE GENOMIC DNA]</scope>
    <source>
        <tissue evidence="2">Whole gametophyte</tissue>
    </source>
</reference>
<feature type="compositionally biased region" description="Low complexity" evidence="1">
    <location>
        <begin position="274"/>
        <end position="288"/>
    </location>
</feature>
<keyword evidence="3" id="KW-1185">Reference proteome</keyword>
<feature type="compositionally biased region" description="Polar residues" evidence="1">
    <location>
        <begin position="331"/>
        <end position="341"/>
    </location>
</feature>
<feature type="compositionally biased region" description="Gly residues" evidence="1">
    <location>
        <begin position="346"/>
        <end position="357"/>
    </location>
</feature>
<gene>
    <name evidence="2" type="ORF">AXG93_1474s1300</name>
</gene>
<evidence type="ECO:0000313" key="2">
    <source>
        <dbReference type="EMBL" id="OAE30084.1"/>
    </source>
</evidence>
<sequence length="689" mass="73825">MVALVVETQTREKRMEAGTQGWGAVYQNRPRTIPSPWEQDSQTSMPAAAAATGTPLEFAALSPHSSSTNDINNLGYGGYLDSDSASSSPLEALYRRTASLGNLYASGHSPSPSHGHISPQGSPLGFNADGTPRRQSLSGPLPAVGGEYSSLGYIRRPSLSGPLPNSSPSNNPYLSPSDEMPPLVRTPPPWSEFHMKDRASGGTNPYLNPQMFHSPSESVSPSASLSPSSLPRPPLAQSYGGSGSPSPSSAPRPAGAFKLSNGGANAASDPFSTLSPLNSPAGSNSGSPSVPPPGPSSNLSERALSFPSMSGLSLSSENGTSNGDTGKKASPNLTRSRSASTNGAMLNGGSGGGGTGNGVLPFNPKGGGLNRSMSFSGAEKGSIAQKYSKGRGGMGEGVMDSLIAQLVFAQEKPTVLADMIFSPSKGSNSLRGSRGLFAYARDLVERILLAQVHAMAPSFKEMAVRLGELEKETWEANAHKNETEGPTRFPNEGYQLLRLQNQFVEAGLETFDMICRIRKQFPSLLMGEDGFASTGLLRIALFGGGPGCEALGLRLFFMRLLPNLQMQVDIFNRRERWKDIVESISFKGIGYMTVDLFDLVYHPTGLRSYRLLVFLDSLGDGVQRRTSSKGQKFNWEEFWSNLYRNTHAMVVVIIHEKSCPWEEMKPRKGSYWWCSALAEQDQVHVARKM</sequence>
<feature type="compositionally biased region" description="Low complexity" evidence="1">
    <location>
        <begin position="159"/>
        <end position="177"/>
    </location>
</feature>
<feature type="compositionally biased region" description="Polar residues" evidence="1">
    <location>
        <begin position="201"/>
        <end position="213"/>
    </location>
</feature>
<protein>
    <submittedName>
        <fullName evidence="2">Uncharacterized protein</fullName>
    </submittedName>
</protein>
<feature type="region of interest" description="Disordered" evidence="1">
    <location>
        <begin position="105"/>
        <end position="143"/>
    </location>
</feature>
<feature type="region of interest" description="Disordered" evidence="1">
    <location>
        <begin position="26"/>
        <end position="47"/>
    </location>
</feature>
<evidence type="ECO:0000256" key="1">
    <source>
        <dbReference type="SAM" id="MobiDB-lite"/>
    </source>
</evidence>
<proteinExistence type="predicted"/>
<dbReference type="EMBL" id="LVLJ01001368">
    <property type="protein sequence ID" value="OAE30084.1"/>
    <property type="molecule type" value="Genomic_DNA"/>
</dbReference>
<organism evidence="2 3">
    <name type="scientific">Marchantia polymorpha subsp. ruderalis</name>
    <dbReference type="NCBI Taxonomy" id="1480154"/>
    <lineage>
        <taxon>Eukaryota</taxon>
        <taxon>Viridiplantae</taxon>
        <taxon>Streptophyta</taxon>
        <taxon>Embryophyta</taxon>
        <taxon>Marchantiophyta</taxon>
        <taxon>Marchantiopsida</taxon>
        <taxon>Marchantiidae</taxon>
        <taxon>Marchantiales</taxon>
        <taxon>Marchantiaceae</taxon>
        <taxon>Marchantia</taxon>
    </lineage>
</organism>
<dbReference type="AlphaFoldDB" id="A0A176WAT7"/>
<comment type="caution">
    <text evidence="2">The sequence shown here is derived from an EMBL/GenBank/DDBJ whole genome shotgun (WGS) entry which is preliminary data.</text>
</comment>
<feature type="compositionally biased region" description="Low complexity" evidence="1">
    <location>
        <begin position="296"/>
        <end position="316"/>
    </location>
</feature>
<name>A0A176WAT7_MARPO</name>
<feature type="region of interest" description="Disordered" evidence="1">
    <location>
        <begin position="159"/>
        <end position="374"/>
    </location>
</feature>
<accession>A0A176WAT7</accession>